<proteinExistence type="predicted"/>
<sequence>MRSVPEAFRHGPFSRQSALAAGVTARVFEGVQFRRLHEAVYVHRDHEMTWDDHVEAARLALPASARTTGATRLRQLGIDVGSPFPLHFVVEGDLHLVLDGVFLHRTVKMPPSDDVGASVEAAFVAYCADVRLVDAIRVGCFLLHQEHLDGVLLDQILTEERWRRGVPETSYVLPFLDDRPRSIPEAELLAYVVFSGLVIPEVNEKIALRDGTELTPDLHFEDHDLVVEYEGGQHADDRGQYLADIDRFAAYRRDDKAYEQVTRELMRSPKAVVRRIHGALRRQGYDGPEPDFDGAWLLLFRRLEDLAREARAA</sequence>
<evidence type="ECO:0000313" key="1">
    <source>
        <dbReference type="EMBL" id="SEC56601.1"/>
    </source>
</evidence>
<dbReference type="Proteomes" id="UP000198742">
    <property type="component" value="Unassembled WGS sequence"/>
</dbReference>
<protein>
    <recommendedName>
        <fullName evidence="3">DUF559 domain-containing protein</fullName>
    </recommendedName>
</protein>
<dbReference type="RefSeq" id="WP_139306565.1">
    <property type="nucleotide sequence ID" value="NZ_FNRT01000002.1"/>
</dbReference>
<gene>
    <name evidence="1" type="ORF">SAMN04489844_2537</name>
</gene>
<keyword evidence="2" id="KW-1185">Reference proteome</keyword>
<dbReference type="EMBL" id="FNRT01000002">
    <property type="protein sequence ID" value="SEC56601.1"/>
    <property type="molecule type" value="Genomic_DNA"/>
</dbReference>
<accession>A0A1H4TKE7</accession>
<name>A0A1H4TKE7_9ACTN</name>
<dbReference type="AlphaFoldDB" id="A0A1H4TKE7"/>
<reference evidence="2" key="1">
    <citation type="submission" date="2016-10" db="EMBL/GenBank/DDBJ databases">
        <authorList>
            <person name="Varghese N."/>
            <person name="Submissions S."/>
        </authorList>
    </citation>
    <scope>NUCLEOTIDE SEQUENCE [LARGE SCALE GENOMIC DNA]</scope>
    <source>
        <strain evidence="2">DSM 22017</strain>
    </source>
</reference>
<evidence type="ECO:0008006" key="3">
    <source>
        <dbReference type="Google" id="ProtNLM"/>
    </source>
</evidence>
<dbReference type="OrthoDB" id="3173471at2"/>
<organism evidence="1 2">
    <name type="scientific">Nocardioides exalbidus</name>
    <dbReference type="NCBI Taxonomy" id="402596"/>
    <lineage>
        <taxon>Bacteria</taxon>
        <taxon>Bacillati</taxon>
        <taxon>Actinomycetota</taxon>
        <taxon>Actinomycetes</taxon>
        <taxon>Propionibacteriales</taxon>
        <taxon>Nocardioidaceae</taxon>
        <taxon>Nocardioides</taxon>
    </lineage>
</organism>
<evidence type="ECO:0000313" key="2">
    <source>
        <dbReference type="Proteomes" id="UP000198742"/>
    </source>
</evidence>